<dbReference type="Gene3D" id="3.40.50.720">
    <property type="entry name" value="NAD(P)-binding Rossmann-like Domain"/>
    <property type="match status" value="2"/>
</dbReference>
<evidence type="ECO:0000256" key="4">
    <source>
        <dbReference type="ARBA" id="ARBA00023027"/>
    </source>
</evidence>
<dbReference type="Pfam" id="PF00389">
    <property type="entry name" value="2-Hacid_dh"/>
    <property type="match status" value="1"/>
</dbReference>
<dbReference type="SUPFAM" id="SSF52283">
    <property type="entry name" value="Formate/glycerate dehydrogenase catalytic domain-like"/>
    <property type="match status" value="1"/>
</dbReference>
<dbReference type="InterPro" id="IPR006140">
    <property type="entry name" value="D-isomer_DH_NAD-bd"/>
</dbReference>
<dbReference type="PANTHER" id="PTHR42789:SF1">
    <property type="entry name" value="D-ISOMER SPECIFIC 2-HYDROXYACID DEHYDROGENASE FAMILY PROTEIN (AFU_ORTHOLOGUE AFUA_6G10090)"/>
    <property type="match status" value="1"/>
</dbReference>
<dbReference type="Proteomes" id="UP000231503">
    <property type="component" value="Unassembled WGS sequence"/>
</dbReference>
<keyword evidence="4" id="KW-0520">NAD</keyword>
<protein>
    <recommendedName>
        <fullName evidence="10">Hydroxyacid dehydrogenase</fullName>
    </recommendedName>
</protein>
<evidence type="ECO:0000259" key="7">
    <source>
        <dbReference type="Pfam" id="PF02826"/>
    </source>
</evidence>
<keyword evidence="3 5" id="KW-0560">Oxidoreductase</keyword>
<dbReference type="PANTHER" id="PTHR42789">
    <property type="entry name" value="D-ISOMER SPECIFIC 2-HYDROXYACID DEHYDROGENASE FAMILY PROTEIN (AFU_ORTHOLOGUE AFUA_6G10090)"/>
    <property type="match status" value="1"/>
</dbReference>
<evidence type="ECO:0008006" key="10">
    <source>
        <dbReference type="Google" id="ProtNLM"/>
    </source>
</evidence>
<dbReference type="GO" id="GO:0008652">
    <property type="term" value="P:amino acid biosynthetic process"/>
    <property type="evidence" value="ECO:0007669"/>
    <property type="project" value="UniProtKB-KW"/>
</dbReference>
<dbReference type="SUPFAM" id="SSF51735">
    <property type="entry name" value="NAD(P)-binding Rossmann-fold domains"/>
    <property type="match status" value="1"/>
</dbReference>
<accession>A0A2H0TGI5</accession>
<evidence type="ECO:0000259" key="6">
    <source>
        <dbReference type="Pfam" id="PF00389"/>
    </source>
</evidence>
<feature type="domain" description="D-isomer specific 2-hydroxyacid dehydrogenase catalytic" evidence="6">
    <location>
        <begin position="12"/>
        <end position="335"/>
    </location>
</feature>
<keyword evidence="2" id="KW-0028">Amino-acid biosynthesis</keyword>
<dbReference type="GO" id="GO:0016616">
    <property type="term" value="F:oxidoreductase activity, acting on the CH-OH group of donors, NAD or NADP as acceptor"/>
    <property type="evidence" value="ECO:0007669"/>
    <property type="project" value="InterPro"/>
</dbReference>
<comment type="caution">
    <text evidence="8">The sequence shown here is derived from an EMBL/GenBank/DDBJ whole genome shotgun (WGS) entry which is preliminary data.</text>
</comment>
<name>A0A2H0TGI5_9BACT</name>
<dbReference type="AlphaFoldDB" id="A0A2H0TGI5"/>
<dbReference type="InterPro" id="IPR050857">
    <property type="entry name" value="D-2-hydroxyacid_DH"/>
</dbReference>
<organism evidence="8 9">
    <name type="scientific">Candidatus Niyogibacteria bacterium CG10_big_fil_rev_8_21_14_0_10_46_36</name>
    <dbReference type="NCBI Taxonomy" id="1974726"/>
    <lineage>
        <taxon>Bacteria</taxon>
        <taxon>Candidatus Niyogiibacteriota</taxon>
    </lineage>
</organism>
<dbReference type="EMBL" id="PFCO01000001">
    <property type="protein sequence ID" value="PIR69925.1"/>
    <property type="molecule type" value="Genomic_DNA"/>
</dbReference>
<dbReference type="InterPro" id="IPR006139">
    <property type="entry name" value="D-isomer_2_OHA_DH_cat_dom"/>
</dbReference>
<reference evidence="9" key="1">
    <citation type="submission" date="2017-09" db="EMBL/GenBank/DDBJ databases">
        <title>Depth-based differentiation of microbial function through sediment-hosted aquifers and enrichment of novel symbionts in the deep terrestrial subsurface.</title>
        <authorList>
            <person name="Probst A.J."/>
            <person name="Ladd B."/>
            <person name="Jarett J.K."/>
            <person name="Geller-Mcgrath D.E."/>
            <person name="Sieber C.M.K."/>
            <person name="Emerson J.B."/>
            <person name="Anantharaman K."/>
            <person name="Thomas B.C."/>
            <person name="Malmstrom R."/>
            <person name="Stieglmeier M."/>
            <person name="Klingl A."/>
            <person name="Woyke T."/>
            <person name="Ryan C.M."/>
            <person name="Banfield J.F."/>
        </authorList>
    </citation>
    <scope>NUCLEOTIDE SEQUENCE [LARGE SCALE GENOMIC DNA]</scope>
</reference>
<dbReference type="Pfam" id="PF02826">
    <property type="entry name" value="2-Hacid_dh_C"/>
    <property type="match status" value="1"/>
</dbReference>
<dbReference type="InterPro" id="IPR036291">
    <property type="entry name" value="NAD(P)-bd_dom_sf"/>
</dbReference>
<dbReference type="InterPro" id="IPR029752">
    <property type="entry name" value="D-isomer_DH_CS1"/>
</dbReference>
<dbReference type="PROSITE" id="PS00065">
    <property type="entry name" value="D_2_HYDROXYACID_DH_1"/>
    <property type="match status" value="1"/>
</dbReference>
<gene>
    <name evidence="8" type="ORF">COU47_00640</name>
</gene>
<evidence type="ECO:0000256" key="5">
    <source>
        <dbReference type="RuleBase" id="RU003719"/>
    </source>
</evidence>
<evidence type="ECO:0000256" key="1">
    <source>
        <dbReference type="ARBA" id="ARBA00005854"/>
    </source>
</evidence>
<evidence type="ECO:0000256" key="2">
    <source>
        <dbReference type="ARBA" id="ARBA00022605"/>
    </source>
</evidence>
<sequence length="342" mass="38527">MNILILEGKHDYSPNAVTIYRALGNVRFWEDDLALSVTSDDERKDFLAHTNVLVVRLRHKIDFLWMDKMPNLKIIATNTTGLNHIDTREAKKRKIKIISLKGRTGFLKHIPSTAEMTWGLILALARNIPWAYGTVTGYGNSRGVGSASERWNRDAFKGNQLAGKTLGIIGFGRLGKIVAQYAKAFRMNVLFYDPYKKTARSAKKALSLEELCKRADIISMHASYDQERPEVILQRRHFALMKEKTPYVVNTARGELVDEEALLCALKEGWIKGAALDVMAREDMGGGKHLSGNELYNHACVSFEDFEKMGRLIIVPHIGGATHEAVQITEDFIADIVKKRLQ</sequence>
<evidence type="ECO:0000313" key="9">
    <source>
        <dbReference type="Proteomes" id="UP000231503"/>
    </source>
</evidence>
<proteinExistence type="inferred from homology"/>
<dbReference type="GO" id="GO:0051287">
    <property type="term" value="F:NAD binding"/>
    <property type="evidence" value="ECO:0007669"/>
    <property type="project" value="InterPro"/>
</dbReference>
<feature type="domain" description="D-isomer specific 2-hydroxyacid dehydrogenase NAD-binding" evidence="7">
    <location>
        <begin position="120"/>
        <end position="319"/>
    </location>
</feature>
<evidence type="ECO:0000256" key="3">
    <source>
        <dbReference type="ARBA" id="ARBA00023002"/>
    </source>
</evidence>
<comment type="similarity">
    <text evidence="1 5">Belongs to the D-isomer specific 2-hydroxyacid dehydrogenase family.</text>
</comment>
<evidence type="ECO:0000313" key="8">
    <source>
        <dbReference type="EMBL" id="PIR69925.1"/>
    </source>
</evidence>